<evidence type="ECO:0000256" key="1">
    <source>
        <dbReference type="SAM" id="MobiDB-lite"/>
    </source>
</evidence>
<dbReference type="PANTHER" id="PTHR40788">
    <property type="entry name" value="CLR5 DOMAIN-CONTAINING PROTEIN-RELATED"/>
    <property type="match status" value="1"/>
</dbReference>
<reference evidence="2" key="1">
    <citation type="journal article" date="2012" name="PLoS Genet.">
        <title>Comparative analysis of the genomes of two field isolates of the rice blast fungus Magnaporthe oryzae.</title>
        <authorList>
            <person name="Xue M."/>
            <person name="Yang J."/>
            <person name="Li Z."/>
            <person name="Hu S."/>
            <person name="Yao N."/>
            <person name="Dean R.A."/>
            <person name="Zhao W."/>
            <person name="Shen M."/>
            <person name="Zhang H."/>
            <person name="Li C."/>
            <person name="Liu L."/>
            <person name="Cao L."/>
            <person name="Xu X."/>
            <person name="Xing Y."/>
            <person name="Hsiang T."/>
            <person name="Zhang Z."/>
            <person name="Xu J.R."/>
            <person name="Peng Y.L."/>
        </authorList>
    </citation>
    <scope>NUCLEOTIDE SEQUENCE</scope>
    <source>
        <strain evidence="2">Y34</strain>
    </source>
</reference>
<protein>
    <submittedName>
        <fullName evidence="2">Uncharacterized protein</fullName>
    </submittedName>
</protein>
<feature type="region of interest" description="Disordered" evidence="1">
    <location>
        <begin position="1"/>
        <end position="22"/>
    </location>
</feature>
<proteinExistence type="predicted"/>
<dbReference type="Proteomes" id="UP000011086">
    <property type="component" value="Unassembled WGS sequence"/>
</dbReference>
<dbReference type="EMBL" id="JH793335">
    <property type="protein sequence ID" value="ELQ35297.1"/>
    <property type="molecule type" value="Genomic_DNA"/>
</dbReference>
<dbReference type="SMR" id="A0AA97PI03"/>
<name>A0AA97PI03_PYRO3</name>
<dbReference type="AlphaFoldDB" id="A0AA97PI03"/>
<evidence type="ECO:0000313" key="2">
    <source>
        <dbReference type="EMBL" id="ELQ35297.1"/>
    </source>
</evidence>
<accession>A0AA97PI03</accession>
<dbReference type="PANTHER" id="PTHR40788:SF2">
    <property type="entry name" value="CLR5 DOMAIN-CONTAINING PROTEIN"/>
    <property type="match status" value="1"/>
</dbReference>
<sequence length="842" mass="92934">MADAEQKPPQSQEPEGFSEEEKALFEKLNIGKEGGMPMPDFIKPSEVRSRTAGLAASIFKAYHSLQHVVGEHEPTLARRWAGIKQKKKRKELLLAAAKAIEVAGESWKVPDGHRPDIDIWRDVREGGSDEKLFAAKDAARRAAFLWPHLNLEDLSRPEPLVLMLASRARSAPDAFAAADLERARFAMESLALMPHYLNRYTMMFDKRTKPEEYGELVAWEDLPEDSNKKWLFERRGIHPGEGLWLLEVQDVTYRFLLEVCKKILHDIPEDQLLANGDAKTPTAPPTEPATAAEYTSLITKIAEEPYRSPAGLDRTQLLEPVQARLQEAKDHLQALREDPAYFEAVLNDWATHRREQLVDAAGNPHPILAKSPQVFWGRVVNRVVNSALLDVVEWGVVLSKVKTLLALLDEHEPTLDEGKDLPAELAFAFYTLDHHVEQLKAGPFANITMGLVASPPMRPYFQLVTPESAEDKTLSIAAVEEAPAEESTRLLIRRLGVVQDEKQRQLVGLPAALDELEYLLTSQHPEAKAKITPWVAAQLSSLSVYSRLLRQVELFQPWAARFGADVQDKGVREALDGDFRRSVQAANVPKVTAYEVNERLVGMAMPGQNKFAYPLENVIAPGSAEQIRRSEVNLDGFWGRVKVELERSGAMTGALKDVFAKPLRRLGGPAADAAALSGKAGKGGKQANGGVGANGEAMEDWEIYAAEMAAKEAAQTQKKAAAAAATSNGTAKNGTKPKKVTTDKRSLKVFKSLFHDPLANPGSKPAEVSWPEFVHAMHTAGFSVVKLYGSAWLFIPSAEVGGAPFMVQEPYTASSKMSPTAARIVGRRLAWNYGWDRGSFEQ</sequence>
<gene>
    <name evidence="2" type="ORF">OOU_Y34scaffold00717g7</name>
</gene>
<organism evidence="2">
    <name type="scientific">Pyricularia oryzae (strain Y34)</name>
    <name type="common">Rice blast fungus</name>
    <name type="synonym">Magnaporthe oryzae</name>
    <dbReference type="NCBI Taxonomy" id="1143189"/>
    <lineage>
        <taxon>Eukaryota</taxon>
        <taxon>Fungi</taxon>
        <taxon>Dikarya</taxon>
        <taxon>Ascomycota</taxon>
        <taxon>Pezizomycotina</taxon>
        <taxon>Sordariomycetes</taxon>
        <taxon>Sordariomycetidae</taxon>
        <taxon>Magnaporthales</taxon>
        <taxon>Pyriculariaceae</taxon>
        <taxon>Pyricularia</taxon>
    </lineage>
</organism>